<sequence>MFRFLHNFSASRRFVSALRRFKHTGVVTAFSVSVTSCAFLFPVATESHPFLSSNQKLDSFVLSRCLQWQLDANLSVVHQLLREYELNVHHLSELLNRHADLLRLYSTESENDDPTVADEILSVRSEWNNRLNQLDQLELALQSGIGTLRSATETVFMAEDLLNRTYVHVPVDNLPGLHLSAQASRTLHAAETELTRLSGLRKKTSEQWFVLHSGLLLANMLDPDAGQTITEALSKASKAVQQLISFRNQFLGQVVDAYQLLSPDENGRVWQDLKRVEALVSDIQQLLTNKSIAMKNKFDETVSLLRSVEPMFARASLTEKAQFCYLNGKALNAIQPDLLETTDESIDLAGQASQWLKRALKYNPQLVDAWCELGESSWRLGDPGEASNHFRQALKIEPDHVEAMCQLSMVLRQLPRSPEKPDEASARKLTQESDPFAESVHLAHAAVGHQPTNGHAWSILGNALLSSYFNKFASIAPPPFTDSPTTNGDVKPDESGPAGFTSSQLIMTRCIAAYAQAAKDRETALEPNFHFNRGFTWHSQDMFALCLRSWLTAICLDPQWSAPRIKALRLTHFLLELDRCLHQIKQELCEIAVEQEAGGENVQPDRLKKSLQRSKRDPYHVRELVAPLAPCLSLVADSENDIEPEKKIAQRRALTRLLGPYCPSAAGDPDAASILSGITVKMKKSKRVKSKQPSMISPSPFSPGTNSWKLKFALFEDLQIGTNHGKVCVGRVVTQLPSDTDAALNLLLVDAKGSPLPVRLCNIGKGLGPVRKDILAIPHPFIEQSPVQGHLLRAVLLLQAKFGSGTDELTTKLLSKLQLASTDHTDEITNETTADTIPPIPDITYSFLRVPLPDVLVVNGQPVVRQRKPTLATHKQLNDVPTGDCQLQYSPRLPEDCKQAILEQNRRKSQMRKQNSNAHNEPSVDIELDYSVYTCISNPDDTEINTISEVRTLNISEQDVTVDSSSDSTSKHPVPTVLQEAKRNSLGFAFGQKLLNMFQTTRISCRNHPEASKKILNLQKPAGTSESAIQRFDGPHSKGDRVATPVGHLRPWPPAMQFQQQNPRTDSQEDPVDLTVSTQILLKQHNANLLQSLKDATVQLARKDMEMQRLISVNSQLGERYSRMRGQYLELAREQARLRQRYDMLLVRGLDREQLHESNTNLEGQMEQLRTQLAESEERANQLNRRLVRVELEAKETAQSAATAEARLSQLQAELERKDVQLRAQTCRKFMEAARELQARAILNELLELKGNIRVMISLMFSLFYFHFFREVRCYSESEGRSSIYRMLNEDTLVVKPFLNAAGGCHLYNSRKGAQAFHVYRVFPPGATQRAVFDEVRELVLSCIDGYSASILTYGQSGSGKTYTMLGAPSKPGIIPRVARLLITECHSRAPLWTYRISVAMLQVHKDNVTDLLGEQPSANNSVALTRVSLHDNGKQILLKGVREVEVSTEMELMEELRKARSRRQATAAALNTPTTYLHFVLILRVRGLCSGALIGKENKTRTEIKEPRPISPASPVSHELYLPEELDSRLRLGNNEEPGSTGLTTRMATHGLLVLADLAGFDGLDTGQNRSNPLSTNRQSRQPLMTIANKEQERRSKTTHNNCAAFADSEVNETKQLGKSLITLGRVFDAMVGGDGSGKHHIPYRDSKLTHLLKPALCGDARCMLIVTLNTHESCFEASMRSLKLAARASKISTGRVKRNAAICGGIRTTSLI</sequence>
<evidence type="ECO:0000256" key="3">
    <source>
        <dbReference type="ARBA" id="ARBA00022741"/>
    </source>
</evidence>
<accession>A0A1S8X071</accession>
<organism evidence="11 12">
    <name type="scientific">Opisthorchis viverrini</name>
    <name type="common">Southeast Asian liver fluke</name>
    <dbReference type="NCBI Taxonomy" id="6198"/>
    <lineage>
        <taxon>Eukaryota</taxon>
        <taxon>Metazoa</taxon>
        <taxon>Spiralia</taxon>
        <taxon>Lophotrochozoa</taxon>
        <taxon>Platyhelminthes</taxon>
        <taxon>Trematoda</taxon>
        <taxon>Digenea</taxon>
        <taxon>Opisthorchiida</taxon>
        <taxon>Opisthorchiata</taxon>
        <taxon>Opisthorchiidae</taxon>
        <taxon>Opisthorchis</taxon>
    </lineage>
</organism>
<dbReference type="SUPFAM" id="SSF48452">
    <property type="entry name" value="TPR-like"/>
    <property type="match status" value="1"/>
</dbReference>
<keyword evidence="4 8" id="KW-0802">TPR repeat</keyword>
<feature type="repeat" description="TPR" evidence="8">
    <location>
        <begin position="367"/>
        <end position="400"/>
    </location>
</feature>
<dbReference type="PROSITE" id="PS50005">
    <property type="entry name" value="TPR"/>
    <property type="match status" value="1"/>
</dbReference>
<evidence type="ECO:0000256" key="8">
    <source>
        <dbReference type="PROSITE-ProRule" id="PRU00339"/>
    </source>
</evidence>
<dbReference type="Gene3D" id="2.40.50.550">
    <property type="match status" value="1"/>
</dbReference>
<dbReference type="Pfam" id="PF00225">
    <property type="entry name" value="Kinesin"/>
    <property type="match status" value="2"/>
</dbReference>
<dbReference type="InterPro" id="IPR001752">
    <property type="entry name" value="Kinesin_motor_dom"/>
</dbReference>
<dbReference type="EMBL" id="KV892844">
    <property type="protein sequence ID" value="OON20110.1"/>
    <property type="molecule type" value="Genomic_DNA"/>
</dbReference>
<protein>
    <submittedName>
        <fullName evidence="11">Kinesin motor domain protein</fullName>
    </submittedName>
</protein>
<keyword evidence="6" id="KW-0963">Cytoplasm</keyword>
<dbReference type="PANTHER" id="PTHR47972:SF28">
    <property type="entry name" value="KINESIN-LIKE PROTEIN KLP-3"/>
    <property type="match status" value="1"/>
</dbReference>
<keyword evidence="5 7" id="KW-0067">ATP-binding</keyword>
<evidence type="ECO:0000313" key="11">
    <source>
        <dbReference type="EMBL" id="OON20110.1"/>
    </source>
</evidence>
<dbReference type="GO" id="GO:0003777">
    <property type="term" value="F:microtubule motor activity"/>
    <property type="evidence" value="ECO:0007669"/>
    <property type="project" value="InterPro"/>
</dbReference>
<dbReference type="InterPro" id="IPR036961">
    <property type="entry name" value="Kinesin_motor_dom_sf"/>
</dbReference>
<evidence type="ECO:0000313" key="12">
    <source>
        <dbReference type="Proteomes" id="UP000243686"/>
    </source>
</evidence>
<gene>
    <name evidence="11" type="ORF">X801_04013</name>
</gene>
<keyword evidence="9" id="KW-0175">Coiled coil</keyword>
<dbReference type="InterPro" id="IPR027417">
    <property type="entry name" value="P-loop_NTPase"/>
</dbReference>
<evidence type="ECO:0000259" key="10">
    <source>
        <dbReference type="PROSITE" id="PS50067"/>
    </source>
</evidence>
<dbReference type="SMART" id="SM00129">
    <property type="entry name" value="KISc"/>
    <property type="match status" value="1"/>
</dbReference>
<keyword evidence="3 7" id="KW-0547">Nucleotide-binding</keyword>
<dbReference type="GO" id="GO:0015630">
    <property type="term" value="C:microtubule cytoskeleton"/>
    <property type="evidence" value="ECO:0007669"/>
    <property type="project" value="TreeGrafter"/>
</dbReference>
<dbReference type="InterPro" id="IPR038645">
    <property type="entry name" value="TTC5_OB_sf"/>
</dbReference>
<name>A0A1S8X071_OPIVI</name>
<evidence type="ECO:0000256" key="6">
    <source>
        <dbReference type="ARBA" id="ARBA00023212"/>
    </source>
</evidence>
<dbReference type="GO" id="GO:0005524">
    <property type="term" value="F:ATP binding"/>
    <property type="evidence" value="ECO:0007669"/>
    <property type="project" value="UniProtKB-UniRule"/>
</dbReference>
<dbReference type="InterPro" id="IPR019734">
    <property type="entry name" value="TPR_rpt"/>
</dbReference>
<feature type="binding site" evidence="7">
    <location>
        <begin position="1355"/>
        <end position="1362"/>
    </location>
    <ligand>
        <name>ATP</name>
        <dbReference type="ChEBI" id="CHEBI:30616"/>
    </ligand>
</feature>
<evidence type="ECO:0000256" key="4">
    <source>
        <dbReference type="ARBA" id="ARBA00022803"/>
    </source>
</evidence>
<evidence type="ECO:0000256" key="7">
    <source>
        <dbReference type="PROSITE-ProRule" id="PRU00283"/>
    </source>
</evidence>
<keyword evidence="12" id="KW-1185">Reference proteome</keyword>
<evidence type="ECO:0000256" key="1">
    <source>
        <dbReference type="ARBA" id="ARBA00004245"/>
    </source>
</evidence>
<dbReference type="Gene3D" id="1.25.40.10">
    <property type="entry name" value="Tetratricopeptide repeat domain"/>
    <property type="match status" value="2"/>
</dbReference>
<proteinExistence type="inferred from homology"/>
<feature type="coiled-coil region" evidence="9">
    <location>
        <begin position="1152"/>
        <end position="1228"/>
    </location>
</feature>
<dbReference type="PROSITE" id="PS50067">
    <property type="entry name" value="KINESIN_MOTOR_2"/>
    <property type="match status" value="1"/>
</dbReference>
<dbReference type="SUPFAM" id="SSF52540">
    <property type="entry name" value="P-loop containing nucleoside triphosphate hydrolases"/>
    <property type="match status" value="1"/>
</dbReference>
<dbReference type="PANTHER" id="PTHR47972">
    <property type="entry name" value="KINESIN-LIKE PROTEIN KLP-3"/>
    <property type="match status" value="1"/>
</dbReference>
<dbReference type="PRINTS" id="PR00380">
    <property type="entry name" value="KINESINHEAVY"/>
</dbReference>
<dbReference type="InterPro" id="IPR011990">
    <property type="entry name" value="TPR-like_helical_dom_sf"/>
</dbReference>
<dbReference type="Proteomes" id="UP000243686">
    <property type="component" value="Unassembled WGS sequence"/>
</dbReference>
<evidence type="ECO:0000256" key="2">
    <source>
        <dbReference type="ARBA" id="ARBA00022737"/>
    </source>
</evidence>
<dbReference type="GO" id="GO:0007018">
    <property type="term" value="P:microtubule-based movement"/>
    <property type="evidence" value="ECO:0007669"/>
    <property type="project" value="InterPro"/>
</dbReference>
<keyword evidence="7" id="KW-0505">Motor protein</keyword>
<keyword evidence="6" id="KW-0206">Cytoskeleton</keyword>
<comment type="similarity">
    <text evidence="7">Belongs to the TRAFAC class myosin-kinesin ATPase superfamily. Kinesin family.</text>
</comment>
<comment type="subcellular location">
    <subcellularLocation>
        <location evidence="1">Cytoplasm</location>
        <location evidence="1">Cytoskeleton</location>
    </subcellularLocation>
</comment>
<dbReference type="Gene3D" id="3.40.850.10">
    <property type="entry name" value="Kinesin motor domain"/>
    <property type="match status" value="1"/>
</dbReference>
<dbReference type="Pfam" id="PF07719">
    <property type="entry name" value="TPR_2"/>
    <property type="match status" value="1"/>
</dbReference>
<evidence type="ECO:0000256" key="5">
    <source>
        <dbReference type="ARBA" id="ARBA00022840"/>
    </source>
</evidence>
<feature type="non-terminal residue" evidence="11">
    <location>
        <position position="1714"/>
    </location>
</feature>
<feature type="domain" description="Kinesin motor" evidence="10">
    <location>
        <begin position="1252"/>
        <end position="1693"/>
    </location>
</feature>
<keyword evidence="2" id="KW-0677">Repeat</keyword>
<dbReference type="InterPro" id="IPR027640">
    <property type="entry name" value="Kinesin-like_fam"/>
</dbReference>
<evidence type="ECO:0000256" key="9">
    <source>
        <dbReference type="SAM" id="Coils"/>
    </source>
</evidence>
<dbReference type="SMART" id="SM00028">
    <property type="entry name" value="TPR"/>
    <property type="match status" value="2"/>
</dbReference>
<dbReference type="GO" id="GO:0008017">
    <property type="term" value="F:microtubule binding"/>
    <property type="evidence" value="ECO:0007669"/>
    <property type="project" value="InterPro"/>
</dbReference>
<reference evidence="11 12" key="1">
    <citation type="submission" date="2015-03" db="EMBL/GenBank/DDBJ databases">
        <title>Draft genome of the nematode, Opisthorchis viverrini.</title>
        <authorList>
            <person name="Mitreva M."/>
        </authorList>
    </citation>
    <scope>NUCLEOTIDE SEQUENCE [LARGE SCALE GENOMIC DNA]</scope>
    <source>
        <strain evidence="11">Khon Kaen</strain>
    </source>
</reference>
<dbReference type="InterPro" id="IPR013105">
    <property type="entry name" value="TPR_2"/>
</dbReference>